<dbReference type="Pfam" id="PF05035">
    <property type="entry name" value="DGOK"/>
    <property type="match status" value="1"/>
</dbReference>
<dbReference type="Proteomes" id="UP000019276">
    <property type="component" value="Unassembled WGS sequence"/>
</dbReference>
<dbReference type="InterPro" id="IPR042258">
    <property type="entry name" value="DGOK_N"/>
</dbReference>
<dbReference type="SUPFAM" id="SSF53067">
    <property type="entry name" value="Actin-like ATPase domain"/>
    <property type="match status" value="1"/>
</dbReference>
<organism evidence="1 2">
    <name type="scientific">Catenovulum agarivorans DS-2</name>
    <dbReference type="NCBI Taxonomy" id="1328313"/>
    <lineage>
        <taxon>Bacteria</taxon>
        <taxon>Pseudomonadati</taxon>
        <taxon>Pseudomonadota</taxon>
        <taxon>Gammaproteobacteria</taxon>
        <taxon>Alteromonadales</taxon>
        <taxon>Alteromonadaceae</taxon>
        <taxon>Catenovulum</taxon>
    </lineage>
</organism>
<dbReference type="CDD" id="cd24012">
    <property type="entry name" value="ASKHA_NBD_KDGal-kinase"/>
    <property type="match status" value="1"/>
</dbReference>
<evidence type="ECO:0000313" key="1">
    <source>
        <dbReference type="EMBL" id="EWH10255.1"/>
    </source>
</evidence>
<protein>
    <recommendedName>
        <fullName evidence="3">2-dehydro-3-deoxygalactonokinase</fullName>
    </recommendedName>
</protein>
<dbReference type="InterPro" id="IPR007729">
    <property type="entry name" value="DGOK"/>
</dbReference>
<sequence>MQHANAEYLVVDWGTTNFRAFALDANGQVVEQTSSNLGLMQVEDGQFAQVLESVLSQWLDNFKHLPIYMAGMVGSAQGWVNVDYVATPVDSEALAAKTHKFELPWGANGYIIPGVNHQNSAGIFDVMRGEEVQLFGLAQLLNSANFDAVFPGTHSKHIKFADGKIQSFASFMTGEVFGLLLNNSILGRGLPKQQDDESAFMKGVIESQTSCLTNRIFAARTHRLFQQVADEHIADYLSGLLIGHEIRQLSAHNVLLVGGGTLCKRYQTACETLNKSATVYSGDECFLSGMQQLIQELANAK</sequence>
<dbReference type="EMBL" id="ARZY01000014">
    <property type="protein sequence ID" value="EWH10255.1"/>
    <property type="molecule type" value="Genomic_DNA"/>
</dbReference>
<dbReference type="STRING" id="1328313.DS2_09157"/>
<dbReference type="RefSeq" id="WP_035014435.1">
    <property type="nucleotide sequence ID" value="NZ_ARZY01000014.1"/>
</dbReference>
<evidence type="ECO:0000313" key="2">
    <source>
        <dbReference type="Proteomes" id="UP000019276"/>
    </source>
</evidence>
<evidence type="ECO:0008006" key="3">
    <source>
        <dbReference type="Google" id="ProtNLM"/>
    </source>
</evidence>
<dbReference type="OrthoDB" id="256574at2"/>
<proteinExistence type="predicted"/>
<gene>
    <name evidence="1" type="ORF">DS2_09157</name>
</gene>
<dbReference type="GO" id="GO:0034194">
    <property type="term" value="P:D-galactonate catabolic process"/>
    <property type="evidence" value="ECO:0007669"/>
    <property type="project" value="InterPro"/>
</dbReference>
<reference evidence="1 2" key="1">
    <citation type="journal article" date="2014" name="Genome Announc.">
        <title>Draft Genome Sequence of the Agar-Degrading Bacterium Catenovulum sp. Strain DS-2, Isolated from Intestines of Haliotis diversicolor.</title>
        <authorList>
            <person name="Shan D."/>
            <person name="Li X."/>
            <person name="Gu Z."/>
            <person name="Wei G."/>
            <person name="Gao Z."/>
            <person name="Shao Z."/>
        </authorList>
    </citation>
    <scope>NUCLEOTIDE SEQUENCE [LARGE SCALE GENOMIC DNA]</scope>
    <source>
        <strain evidence="1 2">DS-2</strain>
    </source>
</reference>
<dbReference type="GO" id="GO:0008671">
    <property type="term" value="F:2-dehydro-3-deoxygalactonokinase activity"/>
    <property type="evidence" value="ECO:0007669"/>
    <property type="project" value="InterPro"/>
</dbReference>
<name>W7QY71_9ALTE</name>
<accession>W7QY71</accession>
<dbReference type="AlphaFoldDB" id="W7QY71"/>
<dbReference type="Gene3D" id="3.30.420.310">
    <property type="entry name" value="2-keto-3-deoxy-galactonokinase, C-terminal domain"/>
    <property type="match status" value="1"/>
</dbReference>
<dbReference type="PATRIC" id="fig|1328313.3.peg.1868"/>
<dbReference type="InterPro" id="IPR042257">
    <property type="entry name" value="DGOK_C"/>
</dbReference>
<keyword evidence="2" id="KW-1185">Reference proteome</keyword>
<dbReference type="eggNOG" id="COG3734">
    <property type="taxonomic scope" value="Bacteria"/>
</dbReference>
<dbReference type="InterPro" id="IPR043129">
    <property type="entry name" value="ATPase_NBD"/>
</dbReference>
<comment type="caution">
    <text evidence="1">The sequence shown here is derived from an EMBL/GenBank/DDBJ whole genome shotgun (WGS) entry which is preliminary data.</text>
</comment>
<dbReference type="Gene3D" id="3.30.420.300">
    <property type="entry name" value="2-keto-3-deoxy-galactonokinase, substrate binding domain"/>
    <property type="match status" value="1"/>
</dbReference>